<comment type="caution">
    <text evidence="1">The sequence shown here is derived from an EMBL/GenBank/DDBJ whole genome shotgun (WGS) entry which is preliminary data.</text>
</comment>
<dbReference type="AlphaFoldDB" id="X1U267"/>
<organism evidence="1">
    <name type="scientific">marine sediment metagenome</name>
    <dbReference type="NCBI Taxonomy" id="412755"/>
    <lineage>
        <taxon>unclassified sequences</taxon>
        <taxon>metagenomes</taxon>
        <taxon>ecological metagenomes</taxon>
    </lineage>
</organism>
<name>X1U267_9ZZZZ</name>
<protein>
    <submittedName>
        <fullName evidence="1">Uncharacterized protein</fullName>
    </submittedName>
</protein>
<feature type="non-terminal residue" evidence="1">
    <location>
        <position position="1"/>
    </location>
</feature>
<gene>
    <name evidence="1" type="ORF">S12H4_28991</name>
</gene>
<dbReference type="EMBL" id="BARW01016684">
    <property type="protein sequence ID" value="GAI93930.1"/>
    <property type="molecule type" value="Genomic_DNA"/>
</dbReference>
<proteinExistence type="predicted"/>
<accession>X1U267</accession>
<evidence type="ECO:0000313" key="1">
    <source>
        <dbReference type="EMBL" id="GAI93930.1"/>
    </source>
</evidence>
<reference evidence="1" key="1">
    <citation type="journal article" date="2014" name="Front. Microbiol.">
        <title>High frequency of phylogenetically diverse reductive dehalogenase-homologous genes in deep subseafloor sedimentary metagenomes.</title>
        <authorList>
            <person name="Kawai M."/>
            <person name="Futagami T."/>
            <person name="Toyoda A."/>
            <person name="Takaki Y."/>
            <person name="Nishi S."/>
            <person name="Hori S."/>
            <person name="Arai W."/>
            <person name="Tsubouchi T."/>
            <person name="Morono Y."/>
            <person name="Uchiyama I."/>
            <person name="Ito T."/>
            <person name="Fujiyama A."/>
            <person name="Inagaki F."/>
            <person name="Takami H."/>
        </authorList>
    </citation>
    <scope>NUCLEOTIDE SEQUENCE</scope>
    <source>
        <strain evidence="1">Expedition CK06-06</strain>
    </source>
</reference>
<sequence length="35" mass="3856">VVLLGILEWVKIFDLKTNSILTLIVLITIGMSSVL</sequence>